<feature type="compositionally biased region" description="Polar residues" evidence="1">
    <location>
        <begin position="1"/>
        <end position="14"/>
    </location>
</feature>
<evidence type="ECO:0000256" key="1">
    <source>
        <dbReference type="SAM" id="MobiDB-lite"/>
    </source>
</evidence>
<evidence type="ECO:0000313" key="2">
    <source>
        <dbReference type="EMBL" id="CAD8836004.1"/>
    </source>
</evidence>
<sequence length="168" mass="18989">MGCGESQYNHNPSRTVPGRPRPEGSKIRLCCAGFTTSHHTGKARQIIDKIGEVHGSEYDTWFFWAPGKKYYEFVDEVKKELPADQQERFGTRKGWSSPFVWLEMPDDGSRHALGGRDGLCEWVFLTFTADCDKDIIALAKEKPRIREAFFSKEPGTAEGQDVTQISEA</sequence>
<dbReference type="EMBL" id="HBFQ01014955">
    <property type="protein sequence ID" value="CAD8836004.1"/>
    <property type="molecule type" value="Transcribed_RNA"/>
</dbReference>
<reference evidence="2" key="1">
    <citation type="submission" date="2021-01" db="EMBL/GenBank/DDBJ databases">
        <authorList>
            <person name="Corre E."/>
            <person name="Pelletier E."/>
            <person name="Niang G."/>
            <person name="Scheremetjew M."/>
            <person name="Finn R."/>
            <person name="Kale V."/>
            <person name="Holt S."/>
            <person name="Cochrane G."/>
            <person name="Meng A."/>
            <person name="Brown T."/>
            <person name="Cohen L."/>
        </authorList>
    </citation>
    <scope>NUCLEOTIDE SEQUENCE</scope>
</reference>
<gene>
    <name evidence="2" type="ORF">NSCI0253_LOCUS10352</name>
</gene>
<proteinExistence type="predicted"/>
<dbReference type="AlphaFoldDB" id="A0A7S0ZXQ6"/>
<feature type="region of interest" description="Disordered" evidence="1">
    <location>
        <begin position="1"/>
        <end position="23"/>
    </location>
</feature>
<accession>A0A7S0ZXQ6</accession>
<name>A0A7S0ZXQ6_NOCSC</name>
<organism evidence="2">
    <name type="scientific">Noctiluca scintillans</name>
    <name type="common">Sea sparkle</name>
    <name type="synonym">Red tide dinoflagellate</name>
    <dbReference type="NCBI Taxonomy" id="2966"/>
    <lineage>
        <taxon>Eukaryota</taxon>
        <taxon>Sar</taxon>
        <taxon>Alveolata</taxon>
        <taxon>Dinophyceae</taxon>
        <taxon>Noctilucales</taxon>
        <taxon>Noctilucaceae</taxon>
        <taxon>Noctiluca</taxon>
    </lineage>
</organism>
<protein>
    <submittedName>
        <fullName evidence="2">Uncharacterized protein</fullName>
    </submittedName>
</protein>